<evidence type="ECO:0000259" key="7">
    <source>
        <dbReference type="Pfam" id="PF03016"/>
    </source>
</evidence>
<evidence type="ECO:0000256" key="1">
    <source>
        <dbReference type="ARBA" id="ARBA00004323"/>
    </source>
</evidence>
<name>A0AAX6ERS0_IRIPA</name>
<dbReference type="AlphaFoldDB" id="A0AAX6ERS0"/>
<dbReference type="PANTHER" id="PTHR11062:SF56">
    <property type="entry name" value="XYLOGLUCAN GALACTOSYLTRANSFERASE MUR3"/>
    <property type="match status" value="1"/>
</dbReference>
<evidence type="ECO:0000256" key="4">
    <source>
        <dbReference type="ARBA" id="ARBA00022968"/>
    </source>
</evidence>
<dbReference type="InterPro" id="IPR004263">
    <property type="entry name" value="Exostosin"/>
</dbReference>
<dbReference type="EMBL" id="JANAVB010034417">
    <property type="protein sequence ID" value="KAJ6806877.1"/>
    <property type="molecule type" value="Genomic_DNA"/>
</dbReference>
<evidence type="ECO:0000313" key="9">
    <source>
        <dbReference type="Proteomes" id="UP001140949"/>
    </source>
</evidence>
<evidence type="ECO:0000256" key="3">
    <source>
        <dbReference type="ARBA" id="ARBA00022676"/>
    </source>
</evidence>
<reference evidence="8" key="2">
    <citation type="submission" date="2023-04" db="EMBL/GenBank/DDBJ databases">
        <authorList>
            <person name="Bruccoleri R.E."/>
            <person name="Oakeley E.J."/>
            <person name="Faust A.-M."/>
            <person name="Dessus-Babus S."/>
            <person name="Altorfer M."/>
            <person name="Burckhardt D."/>
            <person name="Oertli M."/>
            <person name="Naumann U."/>
            <person name="Petersen F."/>
            <person name="Wong J."/>
        </authorList>
    </citation>
    <scope>NUCLEOTIDE SEQUENCE</scope>
    <source>
        <strain evidence="8">GSM-AAB239-AS_SAM_17_03QT</strain>
        <tissue evidence="8">Leaf</tissue>
    </source>
</reference>
<evidence type="ECO:0000256" key="6">
    <source>
        <dbReference type="SAM" id="Phobius"/>
    </source>
</evidence>
<keyword evidence="4" id="KW-0735">Signal-anchor</keyword>
<dbReference type="Pfam" id="PF03016">
    <property type="entry name" value="Exostosin_GT47"/>
    <property type="match status" value="1"/>
</dbReference>
<sequence>MPCPIRIRNLQHDLQLSQPKLNMNKSLGKRSGGGSRNIVPLCWLLAASSCFWLLMFTPIPLHRLAGMCSMSTPTTTITDQCEGRYIYVHDLPARFNADMIHNCRNLSPWTDMCRFTSNAGLGPKLDDSEGVFSETGWYATNQFALDYIFHQRIQRYECLTGDSSLASAVFVPFYAGFDIGKHLWGYNTSVRDSAGLELVKWLTERPEWARMGGRDHFMVAGRITWDFRRLTEDGDWGSKLLLLPEVKNMTVLVIESSPWHGNDFGVPYPTYFHPSSASEIVSWQERMRKLKRPWLSSFAGAPRPNQTESIRGQLMEQCRSSEKCKLLECDFGASKCHSPSSVVHMFQESVFCLQPQGDSYTRRSTFDSMLAGCIPVFFHPGSAYVQYLWHLPKNYTKYSVFISEDDVREGTAKVGEVLKRFSEEEVRRMREEVIGMIPSLVYRDPRESRMEGVKDAFDVAVEGVFERVERLRRGVPLEEMEEESSSWKYGLFGRGGEHEWDHFFRTPKR</sequence>
<keyword evidence="3 8" id="KW-0328">Glycosyltransferase</keyword>
<keyword evidence="6" id="KW-1133">Transmembrane helix</keyword>
<keyword evidence="6" id="KW-0812">Transmembrane</keyword>
<dbReference type="GO" id="GO:0016757">
    <property type="term" value="F:glycosyltransferase activity"/>
    <property type="evidence" value="ECO:0007669"/>
    <property type="project" value="UniProtKB-KW"/>
</dbReference>
<comment type="similarity">
    <text evidence="2">Belongs to the glycosyltransferase 47 family.</text>
</comment>
<dbReference type="Proteomes" id="UP001140949">
    <property type="component" value="Unassembled WGS sequence"/>
</dbReference>
<evidence type="ECO:0000256" key="2">
    <source>
        <dbReference type="ARBA" id="ARBA00010271"/>
    </source>
</evidence>
<dbReference type="GO" id="GO:0000139">
    <property type="term" value="C:Golgi membrane"/>
    <property type="evidence" value="ECO:0007669"/>
    <property type="project" value="UniProtKB-SubCell"/>
</dbReference>
<feature type="domain" description="Exostosin GT47" evidence="7">
    <location>
        <begin position="80"/>
        <end position="409"/>
    </location>
</feature>
<evidence type="ECO:0000256" key="5">
    <source>
        <dbReference type="ARBA" id="ARBA00023034"/>
    </source>
</evidence>
<keyword evidence="6" id="KW-0472">Membrane</keyword>
<comment type="subcellular location">
    <subcellularLocation>
        <location evidence="1">Golgi apparatus membrane</location>
        <topology evidence="1">Single-pass type II membrane protein</topology>
    </subcellularLocation>
</comment>
<reference evidence="8" key="1">
    <citation type="journal article" date="2023" name="GigaByte">
        <title>Genome assembly of the bearded iris, Iris pallida Lam.</title>
        <authorList>
            <person name="Bruccoleri R.E."/>
            <person name="Oakeley E.J."/>
            <person name="Faust A.M.E."/>
            <person name="Altorfer M."/>
            <person name="Dessus-Babus S."/>
            <person name="Burckhardt D."/>
            <person name="Oertli M."/>
            <person name="Naumann U."/>
            <person name="Petersen F."/>
            <person name="Wong J."/>
        </authorList>
    </citation>
    <scope>NUCLEOTIDE SEQUENCE</scope>
    <source>
        <strain evidence="8">GSM-AAB239-AS_SAM_17_03QT</strain>
    </source>
</reference>
<comment type="caution">
    <text evidence="8">The sequence shown here is derived from an EMBL/GenBank/DDBJ whole genome shotgun (WGS) entry which is preliminary data.</text>
</comment>
<keyword evidence="5" id="KW-0333">Golgi apparatus</keyword>
<evidence type="ECO:0000313" key="8">
    <source>
        <dbReference type="EMBL" id="KAJ6806877.1"/>
    </source>
</evidence>
<accession>A0AAX6ERS0</accession>
<dbReference type="PANTHER" id="PTHR11062">
    <property type="entry name" value="EXOSTOSIN HEPARAN SULFATE GLYCOSYLTRANSFERASE -RELATED"/>
    <property type="match status" value="1"/>
</dbReference>
<organism evidence="8 9">
    <name type="scientific">Iris pallida</name>
    <name type="common">Sweet iris</name>
    <dbReference type="NCBI Taxonomy" id="29817"/>
    <lineage>
        <taxon>Eukaryota</taxon>
        <taxon>Viridiplantae</taxon>
        <taxon>Streptophyta</taxon>
        <taxon>Embryophyta</taxon>
        <taxon>Tracheophyta</taxon>
        <taxon>Spermatophyta</taxon>
        <taxon>Magnoliopsida</taxon>
        <taxon>Liliopsida</taxon>
        <taxon>Asparagales</taxon>
        <taxon>Iridaceae</taxon>
        <taxon>Iridoideae</taxon>
        <taxon>Irideae</taxon>
        <taxon>Iris</taxon>
    </lineage>
</organism>
<keyword evidence="3 8" id="KW-0808">Transferase</keyword>
<protein>
    <submittedName>
        <fullName evidence="8">Xyloglucan galactosyltransferase KATAMARI1-like protein</fullName>
    </submittedName>
</protein>
<keyword evidence="9" id="KW-1185">Reference proteome</keyword>
<feature type="transmembrane region" description="Helical" evidence="6">
    <location>
        <begin position="38"/>
        <end position="61"/>
    </location>
</feature>
<dbReference type="InterPro" id="IPR040911">
    <property type="entry name" value="Exostosin_GT47"/>
</dbReference>
<proteinExistence type="inferred from homology"/>
<gene>
    <name evidence="8" type="ORF">M6B38_106030</name>
</gene>